<dbReference type="PRINTS" id="PR00035">
    <property type="entry name" value="HTHGNTR"/>
</dbReference>
<evidence type="ECO:0000256" key="1">
    <source>
        <dbReference type="ARBA" id="ARBA00023015"/>
    </source>
</evidence>
<accession>A0A2P8HL61</accession>
<dbReference type="EMBL" id="PYAV01000005">
    <property type="protein sequence ID" value="PSL46957.1"/>
    <property type="molecule type" value="Genomic_DNA"/>
</dbReference>
<dbReference type="CDD" id="cd07377">
    <property type="entry name" value="WHTH_GntR"/>
    <property type="match status" value="1"/>
</dbReference>
<reference evidence="5 6" key="1">
    <citation type="submission" date="2018-03" db="EMBL/GenBank/DDBJ databases">
        <title>Genomic Encyclopedia of Type Strains, Phase III (KMG-III): the genomes of soil and plant-associated and newly described type strains.</title>
        <authorList>
            <person name="Whitman W."/>
        </authorList>
    </citation>
    <scope>NUCLEOTIDE SEQUENCE [LARGE SCALE GENOMIC DNA]</scope>
    <source>
        <strain evidence="5 6">CGMCC 1.07653</strain>
    </source>
</reference>
<dbReference type="InterPro" id="IPR036388">
    <property type="entry name" value="WH-like_DNA-bd_sf"/>
</dbReference>
<feature type="domain" description="HTH gntR-type" evidence="4">
    <location>
        <begin position="8"/>
        <end position="76"/>
    </location>
</feature>
<proteinExistence type="predicted"/>
<dbReference type="InterPro" id="IPR036390">
    <property type="entry name" value="WH_DNA-bd_sf"/>
</dbReference>
<dbReference type="GO" id="GO:0045892">
    <property type="term" value="P:negative regulation of DNA-templated transcription"/>
    <property type="evidence" value="ECO:0007669"/>
    <property type="project" value="TreeGrafter"/>
</dbReference>
<dbReference type="Gene3D" id="3.40.1410.10">
    <property type="entry name" value="Chorismate lyase-like"/>
    <property type="match status" value="1"/>
</dbReference>
<keyword evidence="6" id="KW-1185">Reference proteome</keyword>
<dbReference type="InterPro" id="IPR028978">
    <property type="entry name" value="Chorismate_lyase_/UTRA_dom_sf"/>
</dbReference>
<dbReference type="SMART" id="SM00345">
    <property type="entry name" value="HTH_GNTR"/>
    <property type="match status" value="1"/>
</dbReference>
<evidence type="ECO:0000256" key="2">
    <source>
        <dbReference type="ARBA" id="ARBA00023125"/>
    </source>
</evidence>
<evidence type="ECO:0000259" key="4">
    <source>
        <dbReference type="PROSITE" id="PS50949"/>
    </source>
</evidence>
<dbReference type="PANTHER" id="PTHR44846:SF1">
    <property type="entry name" value="MANNOSYL-D-GLYCERATE TRANSPORT_METABOLISM SYSTEM REPRESSOR MNGR-RELATED"/>
    <property type="match status" value="1"/>
</dbReference>
<dbReference type="Pfam" id="PF07702">
    <property type="entry name" value="UTRA"/>
    <property type="match status" value="1"/>
</dbReference>
<protein>
    <submittedName>
        <fullName evidence="5">GntR family transcriptional regulator</fullName>
    </submittedName>
</protein>
<name>A0A2P8HL61_9BACI</name>
<dbReference type="Gene3D" id="1.10.10.10">
    <property type="entry name" value="Winged helix-like DNA-binding domain superfamily/Winged helix DNA-binding domain"/>
    <property type="match status" value="1"/>
</dbReference>
<dbReference type="AlphaFoldDB" id="A0A2P8HL61"/>
<dbReference type="PANTHER" id="PTHR44846">
    <property type="entry name" value="MANNOSYL-D-GLYCERATE TRANSPORT/METABOLISM SYSTEM REPRESSOR MNGR-RELATED"/>
    <property type="match status" value="1"/>
</dbReference>
<keyword evidence="3" id="KW-0804">Transcription</keyword>
<keyword evidence="2" id="KW-0238">DNA-binding</keyword>
<sequence length="236" mass="26988">MSDEQRKLPLYLQIKNKMVNNIKEGAWKPGEAIPSENRLIEQYNVSRTTIRQSIRELVQDGVLETRRGTPTRVRQTPKEEEGNPGVVHHELGEELSVQVLRSDQCADRYYAKGELMLDDIDEVFFFERVRMADARPIAYQQLFLPKPVGEKVKDDAAKMFDIFPALGMHDVHYKNIKETVSASNATQYEADILGLIPGEALVDIERTTLGIDGIPIEYSRTKYITSAFNYRIEIGR</sequence>
<evidence type="ECO:0000313" key="5">
    <source>
        <dbReference type="EMBL" id="PSL46957.1"/>
    </source>
</evidence>
<dbReference type="InterPro" id="IPR000524">
    <property type="entry name" value="Tscrpt_reg_HTH_GntR"/>
</dbReference>
<dbReference type="GO" id="GO:0003700">
    <property type="term" value="F:DNA-binding transcription factor activity"/>
    <property type="evidence" value="ECO:0007669"/>
    <property type="project" value="InterPro"/>
</dbReference>
<evidence type="ECO:0000256" key="3">
    <source>
        <dbReference type="ARBA" id="ARBA00023163"/>
    </source>
</evidence>
<dbReference type="Pfam" id="PF00392">
    <property type="entry name" value="GntR"/>
    <property type="match status" value="1"/>
</dbReference>
<dbReference type="FunFam" id="1.10.10.10:FF:000079">
    <property type="entry name" value="GntR family transcriptional regulator"/>
    <property type="match status" value="1"/>
</dbReference>
<comment type="caution">
    <text evidence="5">The sequence shown here is derived from an EMBL/GenBank/DDBJ whole genome shotgun (WGS) entry which is preliminary data.</text>
</comment>
<organism evidence="5 6">
    <name type="scientific">Salsuginibacillus halophilus</name>
    <dbReference type="NCBI Taxonomy" id="517424"/>
    <lineage>
        <taxon>Bacteria</taxon>
        <taxon>Bacillati</taxon>
        <taxon>Bacillota</taxon>
        <taxon>Bacilli</taxon>
        <taxon>Bacillales</taxon>
        <taxon>Bacillaceae</taxon>
        <taxon>Salsuginibacillus</taxon>
    </lineage>
</organism>
<dbReference type="GO" id="GO:0003677">
    <property type="term" value="F:DNA binding"/>
    <property type="evidence" value="ECO:0007669"/>
    <property type="project" value="UniProtKB-KW"/>
</dbReference>
<dbReference type="InterPro" id="IPR011663">
    <property type="entry name" value="UTRA"/>
</dbReference>
<dbReference type="SUPFAM" id="SSF46785">
    <property type="entry name" value="Winged helix' DNA-binding domain"/>
    <property type="match status" value="1"/>
</dbReference>
<keyword evidence="1" id="KW-0805">Transcription regulation</keyword>
<evidence type="ECO:0000313" key="6">
    <source>
        <dbReference type="Proteomes" id="UP000242310"/>
    </source>
</evidence>
<gene>
    <name evidence="5" type="ORF">B0H94_105110</name>
</gene>
<dbReference type="Proteomes" id="UP000242310">
    <property type="component" value="Unassembled WGS sequence"/>
</dbReference>
<dbReference type="SMART" id="SM00866">
    <property type="entry name" value="UTRA"/>
    <property type="match status" value="1"/>
</dbReference>
<dbReference type="RefSeq" id="WP_181315282.1">
    <property type="nucleotide sequence ID" value="NZ_PYAV01000005.1"/>
</dbReference>
<dbReference type="PROSITE" id="PS50949">
    <property type="entry name" value="HTH_GNTR"/>
    <property type="match status" value="1"/>
</dbReference>
<dbReference type="InterPro" id="IPR050679">
    <property type="entry name" value="Bact_HTH_transcr_reg"/>
</dbReference>
<dbReference type="SUPFAM" id="SSF64288">
    <property type="entry name" value="Chorismate lyase-like"/>
    <property type="match status" value="1"/>
</dbReference>